<dbReference type="EMBL" id="CACRSX010000018">
    <property type="protein sequence ID" value="VYS89232.1"/>
    <property type="molecule type" value="Genomic_DNA"/>
</dbReference>
<accession>A0A6N2S7P6</accession>
<protein>
    <submittedName>
        <fullName evidence="1">Uncharacterized protein</fullName>
    </submittedName>
</protein>
<organism evidence="1">
    <name type="scientific">Anaerostipes hadrus</name>
    <dbReference type="NCBI Taxonomy" id="649756"/>
    <lineage>
        <taxon>Bacteria</taxon>
        <taxon>Bacillati</taxon>
        <taxon>Bacillota</taxon>
        <taxon>Clostridia</taxon>
        <taxon>Lachnospirales</taxon>
        <taxon>Lachnospiraceae</taxon>
        <taxon>Anaerostipes</taxon>
    </lineage>
</organism>
<sequence length="261" mass="31020">MKFFKELLNYDMKSDQSLKTRLYQMYILEIESKLGIPLYHQYPYSKENEGNISYNELQYHIIYQDILLLQDILIKSSMEGLFFAFYGDDTESAFEECKEEFYQLIMEEGDFPEFKDNKQFNVKLIKGKSVEKLLDETQERLTQNVIGRSDEDVLYPTMFLLIRENDDLLYKIRFLQKINYPLDQKRVDQILNGRYFLDVFGSSDLLIDGAIYHFCVLTVHSKVNLWKWITLMQEHKYIEHCYIDALSGNNAGGKNYEPKNS</sequence>
<name>A0A6N2S7P6_ANAHA</name>
<dbReference type="AlphaFoldDB" id="A0A6N2S7P6"/>
<proteinExistence type="predicted"/>
<reference evidence="1" key="1">
    <citation type="submission" date="2019-11" db="EMBL/GenBank/DDBJ databases">
        <authorList>
            <person name="Feng L."/>
        </authorList>
    </citation>
    <scope>NUCLEOTIDE SEQUENCE</scope>
    <source>
        <strain evidence="1">AhadrusLFYP4</strain>
    </source>
</reference>
<evidence type="ECO:0000313" key="1">
    <source>
        <dbReference type="EMBL" id="VYS89232.1"/>
    </source>
</evidence>
<dbReference type="RefSeq" id="WP_156723010.1">
    <property type="nucleotide sequence ID" value="NZ_CACRSX010000018.1"/>
</dbReference>
<gene>
    <name evidence="1" type="ORF">AHLFYP4_00801</name>
</gene>